<accession>A0A4U5MJF9</accession>
<organism evidence="2 3">
    <name type="scientific">Steinernema carpocapsae</name>
    <name type="common">Entomopathogenic nematode</name>
    <dbReference type="NCBI Taxonomy" id="34508"/>
    <lineage>
        <taxon>Eukaryota</taxon>
        <taxon>Metazoa</taxon>
        <taxon>Ecdysozoa</taxon>
        <taxon>Nematoda</taxon>
        <taxon>Chromadorea</taxon>
        <taxon>Rhabditida</taxon>
        <taxon>Tylenchina</taxon>
        <taxon>Panagrolaimomorpha</taxon>
        <taxon>Strongyloidoidea</taxon>
        <taxon>Steinernematidae</taxon>
        <taxon>Steinernema</taxon>
    </lineage>
</organism>
<dbReference type="AlphaFoldDB" id="A0A4U5MJF9"/>
<reference evidence="2 3" key="2">
    <citation type="journal article" date="2019" name="G3 (Bethesda)">
        <title>Hybrid Assembly of the Genome of the Entomopathogenic Nematode Steinernema carpocapsae Identifies the X-Chromosome.</title>
        <authorList>
            <person name="Serra L."/>
            <person name="Macchietto M."/>
            <person name="Macias-Munoz A."/>
            <person name="McGill C.J."/>
            <person name="Rodriguez I.M."/>
            <person name="Rodriguez B."/>
            <person name="Murad R."/>
            <person name="Mortazavi A."/>
        </authorList>
    </citation>
    <scope>NUCLEOTIDE SEQUENCE [LARGE SCALE GENOMIC DNA]</scope>
    <source>
        <strain evidence="2 3">ALL</strain>
    </source>
</reference>
<evidence type="ECO:0000313" key="3">
    <source>
        <dbReference type="Proteomes" id="UP000298663"/>
    </source>
</evidence>
<keyword evidence="3" id="KW-1185">Reference proteome</keyword>
<name>A0A4U5MJF9_STECR</name>
<protein>
    <submittedName>
        <fullName evidence="2">Uncharacterized protein</fullName>
    </submittedName>
</protein>
<dbReference type="EMBL" id="AZBU02000007">
    <property type="protein sequence ID" value="TKR69504.1"/>
    <property type="molecule type" value="Genomic_DNA"/>
</dbReference>
<evidence type="ECO:0000313" key="2">
    <source>
        <dbReference type="EMBL" id="TKR69504.1"/>
    </source>
</evidence>
<feature type="compositionally biased region" description="Basic and acidic residues" evidence="1">
    <location>
        <begin position="23"/>
        <end position="45"/>
    </location>
</feature>
<sequence>MFNTTHCFRIIAIAMVNTTKSNEAAEKNDAGAAEKKTSEATEKTVEAPGKSAAEAAEQKTAEKTAQAAAGTFRPAPALTPLTVNGRRVFVLRRGQLQALQREVSQQRGMTESLQPQQGEVAPCTFQALLR</sequence>
<gene>
    <name evidence="2" type="ORF">L596_021653</name>
</gene>
<proteinExistence type="predicted"/>
<feature type="region of interest" description="Disordered" evidence="1">
    <location>
        <begin position="22"/>
        <end position="72"/>
    </location>
</feature>
<comment type="caution">
    <text evidence="2">The sequence shown here is derived from an EMBL/GenBank/DDBJ whole genome shotgun (WGS) entry which is preliminary data.</text>
</comment>
<reference evidence="2 3" key="1">
    <citation type="journal article" date="2015" name="Genome Biol.">
        <title>Comparative genomics of Steinernema reveals deeply conserved gene regulatory networks.</title>
        <authorList>
            <person name="Dillman A.R."/>
            <person name="Macchietto M."/>
            <person name="Porter C.F."/>
            <person name="Rogers A."/>
            <person name="Williams B."/>
            <person name="Antoshechkin I."/>
            <person name="Lee M.M."/>
            <person name="Goodwin Z."/>
            <person name="Lu X."/>
            <person name="Lewis E.E."/>
            <person name="Goodrich-Blair H."/>
            <person name="Stock S.P."/>
            <person name="Adams B.J."/>
            <person name="Sternberg P.W."/>
            <person name="Mortazavi A."/>
        </authorList>
    </citation>
    <scope>NUCLEOTIDE SEQUENCE [LARGE SCALE GENOMIC DNA]</scope>
    <source>
        <strain evidence="2 3">ALL</strain>
    </source>
</reference>
<evidence type="ECO:0000256" key="1">
    <source>
        <dbReference type="SAM" id="MobiDB-lite"/>
    </source>
</evidence>
<dbReference type="Proteomes" id="UP000298663">
    <property type="component" value="Unassembled WGS sequence"/>
</dbReference>